<dbReference type="SMR" id="A0A803LFL7"/>
<evidence type="ECO:0000256" key="6">
    <source>
        <dbReference type="ARBA" id="ARBA00023163"/>
    </source>
</evidence>
<keyword evidence="12" id="KW-1185">Reference proteome</keyword>
<dbReference type="GO" id="GO:0000978">
    <property type="term" value="F:RNA polymerase II cis-regulatory region sequence-specific DNA binding"/>
    <property type="evidence" value="ECO:0007669"/>
    <property type="project" value="TreeGrafter"/>
</dbReference>
<evidence type="ECO:0000256" key="1">
    <source>
        <dbReference type="ARBA" id="ARBA00004123"/>
    </source>
</evidence>
<sequence>MNPLYPVKKEFPESSSTTLTFSGEISRNFPAPQPREGLHEVGPPPFLTKTYEIVDDPSTDNIVSWNRGGQSFVVWDPHAFASGLLPRNFKHNNFSSFVRQLNTYGFRKIDPDRWEFANEGFLKGQKHQLKNIRRRKHSSNPMFSQQGVIDPCVELGRFGVDGEVDRLRRDKQVLMMELVKLRQQQQNTRSFLQAMEQRLQATEIKQQQMMSFLARAMQNPAFLQQLVQQKEKRKELEEALSKKRRRPIDQGQKGHLHSGESSRYASVTSGSSVPLGMGHVKAEPLDFGGSYGYDQYDPLGPVSELEALALEMQGYSRGGTELGEEERGGLDQFEGDDKELDEEFWEELLNERVKAAASSDQGGEEQEDVNVLADRLGYLGSSPK</sequence>
<keyword evidence="3" id="KW-0805">Transcription regulation</keyword>
<dbReference type="SUPFAM" id="SSF46785">
    <property type="entry name" value="Winged helix' DNA-binding domain"/>
    <property type="match status" value="1"/>
</dbReference>
<keyword evidence="4" id="KW-0346">Stress response</keyword>
<dbReference type="Gramene" id="AUR62011973-RA">
    <property type="protein sequence ID" value="AUR62011973-RA:cds"/>
    <property type="gene ID" value="AUR62011973"/>
</dbReference>
<gene>
    <name evidence="11" type="primary">LOC110734445</name>
</gene>
<keyword evidence="5" id="KW-0238">DNA-binding</keyword>
<dbReference type="GeneID" id="110734445"/>
<dbReference type="PROSITE" id="PS00434">
    <property type="entry name" value="HSF_DOMAIN"/>
    <property type="match status" value="1"/>
</dbReference>
<feature type="domain" description="HSF-type DNA-binding" evidence="10">
    <location>
        <begin position="85"/>
        <end position="109"/>
    </location>
</feature>
<evidence type="ECO:0000256" key="3">
    <source>
        <dbReference type="ARBA" id="ARBA00023015"/>
    </source>
</evidence>
<comment type="similarity">
    <text evidence="8">Belongs to the HSF family.</text>
</comment>
<dbReference type="AlphaFoldDB" id="A0A803LFL7"/>
<dbReference type="Proteomes" id="UP000596660">
    <property type="component" value="Unplaced"/>
</dbReference>
<dbReference type="RefSeq" id="XP_021770293.1">
    <property type="nucleotide sequence ID" value="XM_021914601.1"/>
</dbReference>
<organism evidence="11 12">
    <name type="scientific">Chenopodium quinoa</name>
    <name type="common">Quinoa</name>
    <dbReference type="NCBI Taxonomy" id="63459"/>
    <lineage>
        <taxon>Eukaryota</taxon>
        <taxon>Viridiplantae</taxon>
        <taxon>Streptophyta</taxon>
        <taxon>Embryophyta</taxon>
        <taxon>Tracheophyta</taxon>
        <taxon>Spermatophyta</taxon>
        <taxon>Magnoliopsida</taxon>
        <taxon>eudicotyledons</taxon>
        <taxon>Gunneridae</taxon>
        <taxon>Pentapetalae</taxon>
        <taxon>Caryophyllales</taxon>
        <taxon>Chenopodiaceae</taxon>
        <taxon>Chenopodioideae</taxon>
        <taxon>Atripliceae</taxon>
        <taxon>Chenopodium</taxon>
    </lineage>
</organism>
<dbReference type="GO" id="GO:0003700">
    <property type="term" value="F:DNA-binding transcription factor activity"/>
    <property type="evidence" value="ECO:0007669"/>
    <property type="project" value="InterPro"/>
</dbReference>
<dbReference type="GO" id="GO:0034605">
    <property type="term" value="P:cellular response to heat"/>
    <property type="evidence" value="ECO:0007669"/>
    <property type="project" value="TreeGrafter"/>
</dbReference>
<name>A0A803LFL7_CHEQI</name>
<dbReference type="GO" id="GO:0006357">
    <property type="term" value="P:regulation of transcription by RNA polymerase II"/>
    <property type="evidence" value="ECO:0007669"/>
    <property type="project" value="TreeGrafter"/>
</dbReference>
<evidence type="ECO:0000256" key="4">
    <source>
        <dbReference type="ARBA" id="ARBA00023016"/>
    </source>
</evidence>
<dbReference type="GO" id="GO:0005634">
    <property type="term" value="C:nucleus"/>
    <property type="evidence" value="ECO:0007669"/>
    <property type="project" value="UniProtKB-SubCell"/>
</dbReference>
<evidence type="ECO:0000256" key="9">
    <source>
        <dbReference type="SAM" id="MobiDB-lite"/>
    </source>
</evidence>
<evidence type="ECO:0000256" key="2">
    <source>
        <dbReference type="ARBA" id="ARBA00022553"/>
    </source>
</evidence>
<feature type="compositionally biased region" description="Polar residues" evidence="9">
    <location>
        <begin position="259"/>
        <end position="269"/>
    </location>
</feature>
<proteinExistence type="inferred from homology"/>
<feature type="region of interest" description="Disordered" evidence="9">
    <location>
        <begin position="234"/>
        <end position="269"/>
    </location>
</feature>
<evidence type="ECO:0000313" key="12">
    <source>
        <dbReference type="Proteomes" id="UP000596660"/>
    </source>
</evidence>
<keyword evidence="6" id="KW-0804">Transcription</keyword>
<comment type="subcellular location">
    <subcellularLocation>
        <location evidence="1">Nucleus</location>
    </subcellularLocation>
</comment>
<dbReference type="PANTHER" id="PTHR10015:SF322">
    <property type="entry name" value="HEAT STRESS TRANSCRIPTION FACTOR A-7A"/>
    <property type="match status" value="1"/>
</dbReference>
<evidence type="ECO:0000256" key="7">
    <source>
        <dbReference type="ARBA" id="ARBA00023242"/>
    </source>
</evidence>
<dbReference type="RefSeq" id="XP_021770292.1">
    <property type="nucleotide sequence ID" value="XM_021914600.1"/>
</dbReference>
<dbReference type="KEGG" id="cqi:110734445"/>
<feature type="region of interest" description="Disordered" evidence="9">
    <location>
        <begin position="23"/>
        <end position="42"/>
    </location>
</feature>
<dbReference type="InterPro" id="IPR036388">
    <property type="entry name" value="WH-like_DNA-bd_sf"/>
</dbReference>
<reference evidence="11" key="2">
    <citation type="submission" date="2021-03" db="UniProtKB">
        <authorList>
            <consortium name="EnsemblPlants"/>
        </authorList>
    </citation>
    <scope>IDENTIFICATION</scope>
</reference>
<dbReference type="OMA" id="IDQGPSG"/>
<feature type="region of interest" description="Disordered" evidence="9">
    <location>
        <begin position="354"/>
        <end position="384"/>
    </location>
</feature>
<dbReference type="Pfam" id="PF00447">
    <property type="entry name" value="HSF_DNA-bind"/>
    <property type="match status" value="1"/>
</dbReference>
<dbReference type="InterPro" id="IPR036390">
    <property type="entry name" value="WH_DNA-bd_sf"/>
</dbReference>
<dbReference type="FunFam" id="1.10.10.10:FF:000057">
    <property type="entry name" value="Heat shock transcription factor 1"/>
    <property type="match status" value="1"/>
</dbReference>
<evidence type="ECO:0000256" key="8">
    <source>
        <dbReference type="RuleBase" id="RU004020"/>
    </source>
</evidence>
<evidence type="ECO:0000313" key="11">
    <source>
        <dbReference type="EnsemblPlants" id="AUR62011973-RA:cds"/>
    </source>
</evidence>
<dbReference type="EnsemblPlants" id="AUR62011973-RA">
    <property type="protein sequence ID" value="AUR62011973-RA:cds"/>
    <property type="gene ID" value="AUR62011973"/>
</dbReference>
<evidence type="ECO:0000256" key="5">
    <source>
        <dbReference type="ARBA" id="ARBA00023125"/>
    </source>
</evidence>
<keyword evidence="2" id="KW-0597">Phosphoprotein</keyword>
<protein>
    <recommendedName>
        <fullName evidence="10">HSF-type DNA-binding domain-containing protein</fullName>
    </recommendedName>
</protein>
<dbReference type="OrthoDB" id="60033at2759"/>
<dbReference type="InterPro" id="IPR000232">
    <property type="entry name" value="HSF_DNA-bd"/>
</dbReference>
<reference evidence="11" key="1">
    <citation type="journal article" date="2017" name="Nature">
        <title>The genome of Chenopodium quinoa.</title>
        <authorList>
            <person name="Jarvis D.E."/>
            <person name="Ho Y.S."/>
            <person name="Lightfoot D.J."/>
            <person name="Schmoeckel S.M."/>
            <person name="Li B."/>
            <person name="Borm T.J.A."/>
            <person name="Ohyanagi H."/>
            <person name="Mineta K."/>
            <person name="Michell C.T."/>
            <person name="Saber N."/>
            <person name="Kharbatia N.M."/>
            <person name="Rupper R.R."/>
            <person name="Sharp A.R."/>
            <person name="Dally N."/>
            <person name="Boughton B.A."/>
            <person name="Woo Y.H."/>
            <person name="Gao G."/>
            <person name="Schijlen E.G.W.M."/>
            <person name="Guo X."/>
            <person name="Momin A.A."/>
            <person name="Negrao S."/>
            <person name="Al-Babili S."/>
            <person name="Gehring C."/>
            <person name="Roessner U."/>
            <person name="Jung C."/>
            <person name="Murphy K."/>
            <person name="Arold S.T."/>
            <person name="Gojobori T."/>
            <person name="van der Linden C.G."/>
            <person name="van Loo E.N."/>
            <person name="Jellen E.N."/>
            <person name="Maughan P.J."/>
            <person name="Tester M."/>
        </authorList>
    </citation>
    <scope>NUCLEOTIDE SEQUENCE [LARGE SCALE GENOMIC DNA]</scope>
    <source>
        <strain evidence="11">cv. PI 614886</strain>
    </source>
</reference>
<dbReference type="PRINTS" id="PR00056">
    <property type="entry name" value="HSFDOMAIN"/>
</dbReference>
<dbReference type="SMART" id="SM00415">
    <property type="entry name" value="HSF"/>
    <property type="match status" value="1"/>
</dbReference>
<dbReference type="PANTHER" id="PTHR10015">
    <property type="entry name" value="HEAT SHOCK TRANSCRIPTION FACTOR"/>
    <property type="match status" value="1"/>
</dbReference>
<accession>A0A803LFL7</accession>
<evidence type="ECO:0000259" key="10">
    <source>
        <dbReference type="PROSITE" id="PS00434"/>
    </source>
</evidence>
<dbReference type="Gene3D" id="1.10.10.10">
    <property type="entry name" value="Winged helix-like DNA-binding domain superfamily/Winged helix DNA-binding domain"/>
    <property type="match status" value="1"/>
</dbReference>
<keyword evidence="7" id="KW-0539">Nucleus</keyword>